<protein>
    <submittedName>
        <fullName evidence="2">DUF4421 domain-containing protein</fullName>
    </submittedName>
</protein>
<feature type="chain" id="PRO_5045996499" evidence="1">
    <location>
        <begin position="22"/>
        <end position="350"/>
    </location>
</feature>
<keyword evidence="1" id="KW-0732">Signal</keyword>
<evidence type="ECO:0000313" key="2">
    <source>
        <dbReference type="EMBL" id="MCW3486575.1"/>
    </source>
</evidence>
<comment type="caution">
    <text evidence="2">The sequence shown here is derived from an EMBL/GenBank/DDBJ whole genome shotgun (WGS) entry which is preliminary data.</text>
</comment>
<dbReference type="RefSeq" id="WP_264733390.1">
    <property type="nucleotide sequence ID" value="NZ_JAPDNR010000001.1"/>
</dbReference>
<proteinExistence type="predicted"/>
<dbReference type="Pfam" id="PF14391">
    <property type="entry name" value="DUF4421"/>
    <property type="match status" value="1"/>
</dbReference>
<organism evidence="2 3">
    <name type="scientific">Chitinophaga nivalis</name>
    <dbReference type="NCBI Taxonomy" id="2991709"/>
    <lineage>
        <taxon>Bacteria</taxon>
        <taxon>Pseudomonadati</taxon>
        <taxon>Bacteroidota</taxon>
        <taxon>Chitinophagia</taxon>
        <taxon>Chitinophagales</taxon>
        <taxon>Chitinophagaceae</taxon>
        <taxon>Chitinophaga</taxon>
    </lineage>
</organism>
<dbReference type="Proteomes" id="UP001207742">
    <property type="component" value="Unassembled WGS sequence"/>
</dbReference>
<reference evidence="2 3" key="1">
    <citation type="submission" date="2022-10" db="EMBL/GenBank/DDBJ databases">
        <title>Chitinophaga nivalis PC15 sp. nov., isolated from Pyeongchang county, South Korea.</title>
        <authorList>
            <person name="Trinh H.N."/>
        </authorList>
    </citation>
    <scope>NUCLEOTIDE SEQUENCE [LARGE SCALE GENOMIC DNA]</scope>
    <source>
        <strain evidence="2 3">PC14</strain>
    </source>
</reference>
<evidence type="ECO:0000313" key="3">
    <source>
        <dbReference type="Proteomes" id="UP001207742"/>
    </source>
</evidence>
<dbReference type="EMBL" id="JAPDNS010000002">
    <property type="protein sequence ID" value="MCW3486575.1"/>
    <property type="molecule type" value="Genomic_DNA"/>
</dbReference>
<gene>
    <name evidence="2" type="ORF">OL497_21920</name>
</gene>
<keyword evidence="3" id="KW-1185">Reference proteome</keyword>
<dbReference type="InterPro" id="IPR025535">
    <property type="entry name" value="DUF4421"/>
</dbReference>
<evidence type="ECO:0000256" key="1">
    <source>
        <dbReference type="SAM" id="SignalP"/>
    </source>
</evidence>
<name>A0ABT3IRJ7_9BACT</name>
<feature type="signal peptide" evidence="1">
    <location>
        <begin position="1"/>
        <end position="21"/>
    </location>
</feature>
<sequence>MRKWILIMTVMVWGSTCSLSAQSRLSKWLKTENDTAYIEDHTEDITARLYSSRKYTSYNIIDRKQSRNIMYRPNTPLNLGVGFNYKSLGLNLGFNFPFVNRHNEKYGNTKYIDLQTHIYLRKLVIDFYGQYYKGYYISNPTEVFGKAYVAENPFPQRPDIRNHGLGLNVQYIFNDKRFSYRAANLQDEYQKKSAGSFMVGGEVFFLKVQGDSSLIPSNMVDTTFLREQHYYRTGVSSIAANAGYAYTFVYKQHFFISLSASLGVGVNQTNLHMDDGRITRDGGWQVSSTVRASMGYNSSRYFAGVHYVGISNRSELPISNTYQVFGTGNIRVSLVRRFTLHKPLWKGSLF</sequence>
<accession>A0ABT3IRJ7</accession>